<evidence type="ECO:0000313" key="1">
    <source>
        <dbReference type="EMBL" id="SBT52559.1"/>
    </source>
</evidence>
<accession>A0A1A9A8L9</accession>
<dbReference type="RefSeq" id="WP_091671128.1">
    <property type="nucleotide sequence ID" value="NZ_LT594323.1"/>
</dbReference>
<evidence type="ECO:0000313" key="2">
    <source>
        <dbReference type="Proteomes" id="UP000199385"/>
    </source>
</evidence>
<protein>
    <recommendedName>
        <fullName evidence="3">Lipoprotein</fullName>
    </recommendedName>
</protein>
<organism evidence="1 2">
    <name type="scientific">Micromonospora auratinigra</name>
    <dbReference type="NCBI Taxonomy" id="261654"/>
    <lineage>
        <taxon>Bacteria</taxon>
        <taxon>Bacillati</taxon>
        <taxon>Actinomycetota</taxon>
        <taxon>Actinomycetes</taxon>
        <taxon>Micromonosporales</taxon>
        <taxon>Micromonosporaceae</taxon>
        <taxon>Micromonospora</taxon>
    </lineage>
</organism>
<dbReference type="PROSITE" id="PS51257">
    <property type="entry name" value="PROKAR_LIPOPROTEIN"/>
    <property type="match status" value="1"/>
</dbReference>
<reference evidence="2" key="1">
    <citation type="submission" date="2016-06" db="EMBL/GenBank/DDBJ databases">
        <authorList>
            <person name="Varghese N."/>
            <person name="Submissions Spin"/>
        </authorList>
    </citation>
    <scope>NUCLEOTIDE SEQUENCE [LARGE SCALE GENOMIC DNA]</scope>
    <source>
        <strain evidence="2">DSM 44815</strain>
    </source>
</reference>
<dbReference type="EMBL" id="LT594323">
    <property type="protein sequence ID" value="SBT52559.1"/>
    <property type="molecule type" value="Genomic_DNA"/>
</dbReference>
<name>A0A1A9A8L9_9ACTN</name>
<dbReference type="AlphaFoldDB" id="A0A1A9A8L9"/>
<gene>
    <name evidence="1" type="ORF">GA0070611_5688</name>
</gene>
<dbReference type="STRING" id="261654.GA0070611_5688"/>
<proteinExistence type="predicted"/>
<dbReference type="Proteomes" id="UP000199385">
    <property type="component" value="Chromosome I"/>
</dbReference>
<sequence length="166" mass="17637">MRRWPTAPALVLVLFLAGCGGGTEQVALPVWQPPSPTASAPLTAKEAKGRYLAIVAPYNTALDELREAMRAGKPWRTLRTLAGRVASTSAAHAEQLRATTWPAKAQAPVDALVKENEVALRHWRAAAEASSAATLTREIRAAAGHDGGTQADTVRTALGLPLYRKP</sequence>
<dbReference type="PATRIC" id="fig|261654.4.peg.5761"/>
<keyword evidence="2" id="KW-1185">Reference proteome</keyword>
<evidence type="ECO:0008006" key="3">
    <source>
        <dbReference type="Google" id="ProtNLM"/>
    </source>
</evidence>
<dbReference type="OrthoDB" id="3392009at2"/>